<accession>A0A1I7IPG9</accession>
<evidence type="ECO:0000256" key="1">
    <source>
        <dbReference type="SAM" id="SignalP"/>
    </source>
</evidence>
<name>A0A1I7IPG9_9PROT</name>
<organism evidence="2 3">
    <name type="scientific">Nitrosospira multiformis</name>
    <dbReference type="NCBI Taxonomy" id="1231"/>
    <lineage>
        <taxon>Bacteria</taxon>
        <taxon>Pseudomonadati</taxon>
        <taxon>Pseudomonadota</taxon>
        <taxon>Betaproteobacteria</taxon>
        <taxon>Nitrosomonadales</taxon>
        <taxon>Nitrosomonadaceae</taxon>
        <taxon>Nitrosospira</taxon>
    </lineage>
</organism>
<keyword evidence="1" id="KW-0732">Signal</keyword>
<evidence type="ECO:0008006" key="4">
    <source>
        <dbReference type="Google" id="ProtNLM"/>
    </source>
</evidence>
<protein>
    <recommendedName>
        <fullName evidence="4">DUF4398 domain-containing protein</fullName>
    </recommendedName>
</protein>
<evidence type="ECO:0000313" key="3">
    <source>
        <dbReference type="Proteomes" id="UP000182649"/>
    </source>
</evidence>
<evidence type="ECO:0000313" key="2">
    <source>
        <dbReference type="EMBL" id="SFU74828.1"/>
    </source>
</evidence>
<proteinExistence type="predicted"/>
<dbReference type="AlphaFoldDB" id="A0A1I7IPG9"/>
<feature type="chain" id="PRO_5010228016" description="DUF4398 domain-containing protein" evidence="1">
    <location>
        <begin position="27"/>
        <end position="129"/>
    </location>
</feature>
<gene>
    <name evidence="2" type="ORF">SAMN05216417_1237</name>
</gene>
<feature type="signal peptide" evidence="1">
    <location>
        <begin position="1"/>
        <end position="26"/>
    </location>
</feature>
<dbReference type="Proteomes" id="UP000182649">
    <property type="component" value="Unassembled WGS sequence"/>
</dbReference>
<reference evidence="2 3" key="1">
    <citation type="submission" date="2016-10" db="EMBL/GenBank/DDBJ databases">
        <authorList>
            <person name="de Groot N.N."/>
        </authorList>
    </citation>
    <scope>NUCLEOTIDE SEQUENCE [LARGE SCALE GENOMIC DNA]</scope>
    <source>
        <strain evidence="2 3">Nl14</strain>
    </source>
</reference>
<dbReference type="EMBL" id="FPBZ01000023">
    <property type="protein sequence ID" value="SFU74828.1"/>
    <property type="molecule type" value="Genomic_DNA"/>
</dbReference>
<sequence length="129" mass="14797">MAKAGKAIILYMTASVITLISPVSMATEKVMNDAAQKIITGMDHSASADYYEDIARQMMAKIREQKALREQYLNKSYLYGRQAQDLQAQTYARERQYEKLAKVNSEKAALHRQMALRGEEDRNINYLEK</sequence>